<keyword evidence="4" id="KW-0732">Signal</keyword>
<keyword evidence="3" id="KW-0998">Cell outer membrane</keyword>
<keyword evidence="2" id="KW-0472">Membrane</keyword>
<dbReference type="RefSeq" id="WP_166524382.1">
    <property type="nucleotide sequence ID" value="NZ_JAAABI010000005.1"/>
</dbReference>
<dbReference type="Proteomes" id="UP000667650">
    <property type="component" value="Unassembled WGS sequence"/>
</dbReference>
<dbReference type="Gene3D" id="2.40.170.20">
    <property type="entry name" value="TonB-dependent receptor, beta-barrel domain"/>
    <property type="match status" value="1"/>
</dbReference>
<gene>
    <name evidence="6" type="ORF">GTQ34_13695</name>
</gene>
<dbReference type="EMBL" id="JAAABI010000005">
    <property type="protein sequence ID" value="NAY92972.1"/>
    <property type="molecule type" value="Genomic_DNA"/>
</dbReference>
<comment type="caution">
    <text evidence="6">The sequence shown here is derived from an EMBL/GenBank/DDBJ whole genome shotgun (WGS) entry which is preliminary data.</text>
</comment>
<keyword evidence="6" id="KW-0675">Receptor</keyword>
<evidence type="ECO:0000259" key="5">
    <source>
        <dbReference type="Pfam" id="PF07715"/>
    </source>
</evidence>
<feature type="domain" description="TonB-dependent receptor plug" evidence="5">
    <location>
        <begin position="225"/>
        <end position="299"/>
    </location>
</feature>
<dbReference type="Gene3D" id="2.60.40.1120">
    <property type="entry name" value="Carboxypeptidase-like, regulatory domain"/>
    <property type="match status" value="1"/>
</dbReference>
<keyword evidence="7" id="KW-1185">Reference proteome</keyword>
<name>A0A964TDS4_9FLAO</name>
<dbReference type="AlphaFoldDB" id="A0A964TDS4"/>
<evidence type="ECO:0000313" key="7">
    <source>
        <dbReference type="Proteomes" id="UP000667650"/>
    </source>
</evidence>
<protein>
    <submittedName>
        <fullName evidence="6">TonB-dependent receptor plug domain-containing protein</fullName>
    </submittedName>
</protein>
<sequence>MLRTLRNSQITFLSALLLLLSSTLTAQEEQQDTVSLISYIKKLENRFSVKFSYLNEDLEGIELSTTDNLNTLEDVLKHIETQFQITIEKISDRYYSLSKNALVNLCGFVLDNFAENTIPGATLEVLGTDTAQITGTDGAFALSNIPRNASLRIRYLGYSTKVIKVEEILKDKGCSKILLAQQYERLNEVIVYEFLTSGIIKEKDASITLNTADFGILPGLIEPDVLQTVQALPGIKSIDETVSDINVRGGTNDQNLILWNGIKMYQSGHFFGLISAFNPYLTDKVTVIKNGTPAAFGDGVSSVIQMETNNQVPDYFSGGAGVNLISGDIFGQIPISENIGLQFSARRSTTDFLNTPTYNNFFDRAFQDSEVTNQNNIAVDEDIERSENFFFYDFTGKLLYDINDDHQFRLNFISITNNLDYQETDVENDETTNSILKQNNFSIGGQLVSRWTNRFSSHLNVYYSNYNLDAQSIFANQIQILNQKNIVDERAIKLDTQYELLENLGWSNGLQYVETGIVNRAFVSQPNFDSNTKGVIRIYAPYSEINFASFKNRFIAKIGARLNYIENLDTFSKVLVEPRLNLNFRLANYLRAEVLGEFKSQTTNQVIDLEQNFLGIEKRRWILSDDNILPITESKQGSVGINYQKNNLYLGLEGFYKKVDGISTRTQGFQNQDQFNGEIGSYDVAGMEFLINKRGDNYSTWFSYTYNKNDYTFESIVPNSFPNNLDIRHTLTFAGTYTYSNLKMSVGVNYRTGRPITEPLAGDEALDTTVFPISINYQTPNSSRLPDYFRADASAVYNFDLSRRVKASAGISLLNITNRKNTLNQYYRINENDQIETVQNISLGLTPNVSFRVSF</sequence>
<dbReference type="InterPro" id="IPR036942">
    <property type="entry name" value="Beta-barrel_TonB_sf"/>
</dbReference>
<evidence type="ECO:0000256" key="2">
    <source>
        <dbReference type="ARBA" id="ARBA00023136"/>
    </source>
</evidence>
<proteinExistence type="predicted"/>
<feature type="signal peptide" evidence="4">
    <location>
        <begin position="1"/>
        <end position="26"/>
    </location>
</feature>
<dbReference type="Gene3D" id="2.170.130.10">
    <property type="entry name" value="TonB-dependent receptor, plug domain"/>
    <property type="match status" value="1"/>
</dbReference>
<feature type="chain" id="PRO_5037950822" evidence="4">
    <location>
        <begin position="27"/>
        <end position="855"/>
    </location>
</feature>
<organism evidence="6 7">
    <name type="scientific">Flagellimonas ochracea</name>
    <dbReference type="NCBI Taxonomy" id="2696472"/>
    <lineage>
        <taxon>Bacteria</taxon>
        <taxon>Pseudomonadati</taxon>
        <taxon>Bacteroidota</taxon>
        <taxon>Flavobacteriia</taxon>
        <taxon>Flavobacteriales</taxon>
        <taxon>Flavobacteriaceae</taxon>
        <taxon>Flagellimonas</taxon>
    </lineage>
</organism>
<comment type="subcellular location">
    <subcellularLocation>
        <location evidence="1">Cell outer membrane</location>
    </subcellularLocation>
</comment>
<dbReference type="GO" id="GO:0009279">
    <property type="term" value="C:cell outer membrane"/>
    <property type="evidence" value="ECO:0007669"/>
    <property type="project" value="UniProtKB-SubCell"/>
</dbReference>
<evidence type="ECO:0000313" key="6">
    <source>
        <dbReference type="EMBL" id="NAY92972.1"/>
    </source>
</evidence>
<dbReference type="SUPFAM" id="SSF56935">
    <property type="entry name" value="Porins"/>
    <property type="match status" value="1"/>
</dbReference>
<dbReference type="SUPFAM" id="SSF49464">
    <property type="entry name" value="Carboxypeptidase regulatory domain-like"/>
    <property type="match status" value="1"/>
</dbReference>
<evidence type="ECO:0000256" key="1">
    <source>
        <dbReference type="ARBA" id="ARBA00004442"/>
    </source>
</evidence>
<dbReference type="InterPro" id="IPR037066">
    <property type="entry name" value="Plug_dom_sf"/>
</dbReference>
<dbReference type="Pfam" id="PF13715">
    <property type="entry name" value="CarbopepD_reg_2"/>
    <property type="match status" value="1"/>
</dbReference>
<dbReference type="Pfam" id="PF07715">
    <property type="entry name" value="Plug"/>
    <property type="match status" value="1"/>
</dbReference>
<dbReference type="InterPro" id="IPR008969">
    <property type="entry name" value="CarboxyPept-like_regulatory"/>
</dbReference>
<evidence type="ECO:0000256" key="3">
    <source>
        <dbReference type="ARBA" id="ARBA00023237"/>
    </source>
</evidence>
<evidence type="ECO:0000256" key="4">
    <source>
        <dbReference type="SAM" id="SignalP"/>
    </source>
</evidence>
<reference evidence="6" key="1">
    <citation type="submission" date="2020-01" db="EMBL/GenBank/DDBJ databases">
        <title>Muricauda ochracea sp. nov., isolated from a tidal flat of Garorim bay in Korea.</title>
        <authorList>
            <person name="Kim D."/>
            <person name="Yoo Y."/>
            <person name="Kim J.-J."/>
        </authorList>
    </citation>
    <scope>NUCLEOTIDE SEQUENCE</scope>
    <source>
        <strain evidence="6">JGD-17</strain>
    </source>
</reference>
<accession>A0A964TDS4</accession>
<dbReference type="InterPro" id="IPR012910">
    <property type="entry name" value="Plug_dom"/>
</dbReference>